<dbReference type="EMBL" id="VFJB01000002">
    <property type="protein sequence ID" value="KAA0259203.1"/>
    <property type="molecule type" value="Genomic_DNA"/>
</dbReference>
<organism evidence="3 4">
    <name type="scientific">Deferribacter autotrophicus</name>
    <dbReference type="NCBI Taxonomy" id="500465"/>
    <lineage>
        <taxon>Bacteria</taxon>
        <taxon>Pseudomonadati</taxon>
        <taxon>Deferribacterota</taxon>
        <taxon>Deferribacteres</taxon>
        <taxon>Deferribacterales</taxon>
        <taxon>Deferribacteraceae</taxon>
        <taxon>Deferribacter</taxon>
    </lineage>
</organism>
<dbReference type="InterPro" id="IPR006145">
    <property type="entry name" value="PsdUridine_synth_RsuA/RluA"/>
</dbReference>
<dbReference type="OrthoDB" id="9807829at2"/>
<evidence type="ECO:0000256" key="1">
    <source>
        <dbReference type="ARBA" id="ARBA00010876"/>
    </source>
</evidence>
<dbReference type="InterPro" id="IPR050188">
    <property type="entry name" value="RluA_PseudoU_synthase"/>
</dbReference>
<comment type="similarity">
    <text evidence="1">Belongs to the pseudouridine synthase RluA family.</text>
</comment>
<dbReference type="GO" id="GO:0140098">
    <property type="term" value="F:catalytic activity, acting on RNA"/>
    <property type="evidence" value="ECO:0007669"/>
    <property type="project" value="UniProtKB-ARBA"/>
</dbReference>
<dbReference type="InterPro" id="IPR020103">
    <property type="entry name" value="PsdUridine_synth_cat_dom_sf"/>
</dbReference>
<evidence type="ECO:0000259" key="2">
    <source>
        <dbReference type="Pfam" id="PF00849"/>
    </source>
</evidence>
<name>A0A5A8F7U9_9BACT</name>
<dbReference type="Gene3D" id="3.30.2350.10">
    <property type="entry name" value="Pseudouridine synthase"/>
    <property type="match status" value="1"/>
</dbReference>
<dbReference type="SUPFAM" id="SSF55120">
    <property type="entry name" value="Pseudouridine synthase"/>
    <property type="match status" value="1"/>
</dbReference>
<dbReference type="PANTHER" id="PTHR21600">
    <property type="entry name" value="MITOCHONDRIAL RNA PSEUDOURIDINE SYNTHASE"/>
    <property type="match status" value="1"/>
</dbReference>
<dbReference type="PANTHER" id="PTHR21600:SF87">
    <property type="entry name" value="RNA PSEUDOURIDYLATE SYNTHASE DOMAIN-CONTAINING PROTEIN 1"/>
    <property type="match status" value="1"/>
</dbReference>
<dbReference type="AlphaFoldDB" id="A0A5A8F7U9"/>
<dbReference type="GO" id="GO:0009982">
    <property type="term" value="F:pseudouridine synthase activity"/>
    <property type="evidence" value="ECO:0007669"/>
    <property type="project" value="InterPro"/>
</dbReference>
<feature type="domain" description="Pseudouridine synthase RsuA/RluA-like" evidence="2">
    <location>
        <begin position="16"/>
        <end position="160"/>
    </location>
</feature>
<sequence>MSQFFKKYDKLYEDDDILVVCKDHGVLVIPDRYDKDLFNLKNHFDDVYGKIFVVHRLDAGTGGLVVFAKNSFAHKKLSLQFQNNAVKKKYFCITEGVLKYPFTTLLPISKRNYHGKYKINFKSGRKSITTFYPLSYNERYSFVEAVPKTGRSHQIRVHLKAYKTPLMQDYLYNKKIDDKRLTLFAYFLEFEHPATGKTVQFKAKLFDFMEEKLKEAGLSYL</sequence>
<dbReference type="GO" id="GO:0003723">
    <property type="term" value="F:RNA binding"/>
    <property type="evidence" value="ECO:0007669"/>
    <property type="project" value="InterPro"/>
</dbReference>
<gene>
    <name evidence="3" type="ORF">FHQ18_01765</name>
</gene>
<evidence type="ECO:0000313" key="3">
    <source>
        <dbReference type="EMBL" id="KAA0259203.1"/>
    </source>
</evidence>
<reference evidence="3 4" key="1">
    <citation type="submission" date="2019-06" db="EMBL/GenBank/DDBJ databases">
        <title>Genomic insights into carbon and energy metabolism of Deferribacter autotrophicus revealed new metabolic traits in the phylum Deferribacteres.</title>
        <authorList>
            <person name="Slobodkin A.I."/>
            <person name="Slobodkina G.B."/>
            <person name="Allioux M."/>
            <person name="Alain K."/>
            <person name="Jebbar M."/>
            <person name="Shadrin V."/>
            <person name="Kublanov I.V."/>
            <person name="Toshchakov S.V."/>
            <person name="Bonch-Osmolovskaya E.A."/>
        </authorList>
    </citation>
    <scope>NUCLEOTIDE SEQUENCE [LARGE SCALE GENOMIC DNA]</scope>
    <source>
        <strain evidence="3 4">SL50</strain>
    </source>
</reference>
<dbReference type="GO" id="GO:0000455">
    <property type="term" value="P:enzyme-directed rRNA pseudouridine synthesis"/>
    <property type="evidence" value="ECO:0007669"/>
    <property type="project" value="TreeGrafter"/>
</dbReference>
<keyword evidence="4" id="KW-1185">Reference proteome</keyword>
<dbReference type="Pfam" id="PF00849">
    <property type="entry name" value="PseudoU_synth_2"/>
    <property type="match status" value="1"/>
</dbReference>
<evidence type="ECO:0000313" key="4">
    <source>
        <dbReference type="Proteomes" id="UP000322876"/>
    </source>
</evidence>
<proteinExistence type="inferred from homology"/>
<comment type="caution">
    <text evidence="3">The sequence shown here is derived from an EMBL/GenBank/DDBJ whole genome shotgun (WGS) entry which is preliminary data.</text>
</comment>
<protein>
    <submittedName>
        <fullName evidence="3">RluA family pseudouridine synthase</fullName>
    </submittedName>
</protein>
<dbReference type="Proteomes" id="UP000322876">
    <property type="component" value="Unassembled WGS sequence"/>
</dbReference>
<dbReference type="CDD" id="cd02869">
    <property type="entry name" value="PseudoU_synth_RluA_like"/>
    <property type="match status" value="1"/>
</dbReference>
<accession>A0A5A8F7U9</accession>
<dbReference type="RefSeq" id="WP_149265458.1">
    <property type="nucleotide sequence ID" value="NZ_VFJB01000002.1"/>
</dbReference>